<dbReference type="EMBL" id="CP009110">
    <property type="protein sequence ID" value="AIJ24759.1"/>
    <property type="molecule type" value="Genomic_DNA"/>
</dbReference>
<evidence type="ECO:0000256" key="1">
    <source>
        <dbReference type="SAM" id="Phobius"/>
    </source>
</evidence>
<dbReference type="RefSeq" id="WP_017983590.1">
    <property type="nucleotide sequence ID" value="NZ_AQUL01000001.1"/>
</dbReference>
<name>A0A076MVN3_AMYME</name>
<evidence type="ECO:0000259" key="2">
    <source>
        <dbReference type="Pfam" id="PF19803"/>
    </source>
</evidence>
<feature type="domain" description="DUF6286" evidence="2">
    <location>
        <begin position="68"/>
        <end position="172"/>
    </location>
</feature>
<feature type="transmembrane region" description="Helical" evidence="1">
    <location>
        <begin position="59"/>
        <end position="79"/>
    </location>
</feature>
<dbReference type="OrthoDB" id="4282971at2"/>
<keyword evidence="4" id="KW-1185">Reference proteome</keyword>
<dbReference type="Pfam" id="PF19803">
    <property type="entry name" value="DUF6286"/>
    <property type="match status" value="1"/>
</dbReference>
<dbReference type="AlphaFoldDB" id="A0A076MVN3"/>
<dbReference type="eggNOG" id="ENOG5033V3R">
    <property type="taxonomic scope" value="Bacteria"/>
</dbReference>
<dbReference type="HOGENOM" id="CLU_106746_0_0_11"/>
<dbReference type="Proteomes" id="UP000062973">
    <property type="component" value="Chromosome"/>
</dbReference>
<dbReference type="PATRIC" id="fig|1068978.7.peg.5017"/>
<keyword evidence="1" id="KW-1133">Transmembrane helix</keyword>
<keyword evidence="1" id="KW-0812">Transmembrane</keyword>
<protein>
    <recommendedName>
        <fullName evidence="2">DUF6286 domain-containing protein</fullName>
    </recommendedName>
</protein>
<organism evidence="3 4">
    <name type="scientific">Amycolatopsis methanolica 239</name>
    <dbReference type="NCBI Taxonomy" id="1068978"/>
    <lineage>
        <taxon>Bacteria</taxon>
        <taxon>Bacillati</taxon>
        <taxon>Actinomycetota</taxon>
        <taxon>Actinomycetes</taxon>
        <taxon>Pseudonocardiales</taxon>
        <taxon>Pseudonocardiaceae</taxon>
        <taxon>Amycolatopsis</taxon>
        <taxon>Amycolatopsis methanolica group</taxon>
    </lineage>
</organism>
<reference evidence="3 4" key="1">
    <citation type="submission" date="2014-07" db="EMBL/GenBank/DDBJ databases">
        <title>Whole Genome Sequence of the Amycolatopsis methanolica 239.</title>
        <authorList>
            <person name="Tang B."/>
        </authorList>
    </citation>
    <scope>NUCLEOTIDE SEQUENCE [LARGE SCALE GENOMIC DNA]</scope>
    <source>
        <strain evidence="3 4">239</strain>
    </source>
</reference>
<evidence type="ECO:0000313" key="4">
    <source>
        <dbReference type="Proteomes" id="UP000062973"/>
    </source>
</evidence>
<dbReference type="InterPro" id="IPR046253">
    <property type="entry name" value="DUF6286"/>
</dbReference>
<proteinExistence type="predicted"/>
<gene>
    <name evidence="3" type="ORF">AMETH_4667</name>
</gene>
<keyword evidence="1" id="KW-0472">Membrane</keyword>
<accession>A0A076MVN3</accession>
<dbReference type="STRING" id="1068978.AMETH_4667"/>
<sequence length="177" mass="18691">MKRRPRRSVPAALTALALLAAAVVVAVSAIQTLLGEQPWLSYDTAARTLHDLQWTDLPVAIAGLVVAVLGLVLLLAAILPGALTVLPLKANADDVDAGVCRRSYLSTLRAAASTVDGVAHAKLKLHRRTVAAVVRTDRAKPDGLDGAVRSALTERLEQIQPATPPKLKVVVKAPRSR</sequence>
<evidence type="ECO:0000313" key="3">
    <source>
        <dbReference type="EMBL" id="AIJ24759.1"/>
    </source>
</evidence>
<dbReference type="KEGG" id="amq:AMETH_4667"/>